<feature type="transmembrane region" description="Helical" evidence="1">
    <location>
        <begin position="96"/>
        <end position="115"/>
    </location>
</feature>
<proteinExistence type="predicted"/>
<keyword evidence="1" id="KW-0812">Transmembrane</keyword>
<dbReference type="AlphaFoldDB" id="A0A1G6PBA2"/>
<feature type="transmembrane region" description="Helical" evidence="1">
    <location>
        <begin position="161"/>
        <end position="183"/>
    </location>
</feature>
<dbReference type="STRING" id="1236220.SAMN04488112_1164"/>
<evidence type="ECO:0000313" key="2">
    <source>
        <dbReference type="EMBL" id="SDC76796.1"/>
    </source>
</evidence>
<dbReference type="OrthoDB" id="9880791at2"/>
<protein>
    <submittedName>
        <fullName evidence="2">Uncharacterized protein</fullName>
    </submittedName>
</protein>
<sequence>MHFPKRMTVGAYIITFWVAMIMPLVAGFCSIAFPTWSEFWEKVVLCFILAGVIWTILASVFKWFIPPKGRIIPITIGFNFTGIFSSVFLWRITGETLWMGILLTVIYIACIVTGYKYRKTILQEGLAPKTQWGKRVAVLGGISPVGFAFFGGVLGSNAGGAFVASIVMVTSNFLCLYFTANIYRAENPDWEPK</sequence>
<name>A0A1G6PBA2_9BACL</name>
<evidence type="ECO:0000256" key="1">
    <source>
        <dbReference type="SAM" id="Phobius"/>
    </source>
</evidence>
<evidence type="ECO:0000313" key="3">
    <source>
        <dbReference type="Proteomes" id="UP000199387"/>
    </source>
</evidence>
<accession>A0A1G6PBA2</accession>
<feature type="transmembrane region" description="Helical" evidence="1">
    <location>
        <begin position="136"/>
        <end position="155"/>
    </location>
</feature>
<keyword evidence="3" id="KW-1185">Reference proteome</keyword>
<dbReference type="Proteomes" id="UP000199387">
    <property type="component" value="Unassembled WGS sequence"/>
</dbReference>
<keyword evidence="1" id="KW-0472">Membrane</keyword>
<keyword evidence="1" id="KW-1133">Transmembrane helix</keyword>
<gene>
    <name evidence="2" type="ORF">SAMN04488112_1164</name>
</gene>
<dbReference type="RefSeq" id="WP_091571331.1">
    <property type="nucleotide sequence ID" value="NZ_FMZA01000016.1"/>
</dbReference>
<organism evidence="2 3">
    <name type="scientific">Melghirimyces thermohalophilus</name>
    <dbReference type="NCBI Taxonomy" id="1236220"/>
    <lineage>
        <taxon>Bacteria</taxon>
        <taxon>Bacillati</taxon>
        <taxon>Bacillota</taxon>
        <taxon>Bacilli</taxon>
        <taxon>Bacillales</taxon>
        <taxon>Thermoactinomycetaceae</taxon>
        <taxon>Melghirimyces</taxon>
    </lineage>
</organism>
<feature type="transmembrane region" description="Helical" evidence="1">
    <location>
        <begin position="71"/>
        <end position="90"/>
    </location>
</feature>
<reference evidence="2 3" key="1">
    <citation type="submission" date="2016-10" db="EMBL/GenBank/DDBJ databases">
        <authorList>
            <person name="de Groot N.N."/>
        </authorList>
    </citation>
    <scope>NUCLEOTIDE SEQUENCE [LARGE SCALE GENOMIC DNA]</scope>
    <source>
        <strain evidence="2 3">DSM 45514</strain>
    </source>
</reference>
<dbReference type="EMBL" id="FMZA01000016">
    <property type="protein sequence ID" value="SDC76796.1"/>
    <property type="molecule type" value="Genomic_DNA"/>
</dbReference>
<feature type="transmembrane region" description="Helical" evidence="1">
    <location>
        <begin position="12"/>
        <end position="33"/>
    </location>
</feature>
<feature type="transmembrane region" description="Helical" evidence="1">
    <location>
        <begin position="39"/>
        <end position="64"/>
    </location>
</feature>